<feature type="domain" description="PARP catalytic" evidence="2">
    <location>
        <begin position="24"/>
        <end position="105"/>
    </location>
</feature>
<accession>A0A8C1UH82</accession>
<dbReference type="PANTHER" id="PTHR36542">
    <property type="entry name" value="GIG2-LIKE PROTEIN DRED-RELATED"/>
    <property type="match status" value="1"/>
</dbReference>
<dbReference type="GO" id="GO:0005737">
    <property type="term" value="C:cytoplasm"/>
    <property type="evidence" value="ECO:0007669"/>
    <property type="project" value="TreeGrafter"/>
</dbReference>
<dbReference type="Pfam" id="PF00644">
    <property type="entry name" value="PARP"/>
    <property type="match status" value="1"/>
</dbReference>
<protein>
    <recommendedName>
        <fullName evidence="2">PARP catalytic domain-containing protein</fullName>
    </recommendedName>
</protein>
<organism evidence="3 4">
    <name type="scientific">Cyprinus carpio</name>
    <name type="common">Common carp</name>
    <dbReference type="NCBI Taxonomy" id="7962"/>
    <lineage>
        <taxon>Eukaryota</taxon>
        <taxon>Metazoa</taxon>
        <taxon>Chordata</taxon>
        <taxon>Craniata</taxon>
        <taxon>Vertebrata</taxon>
        <taxon>Euteleostomi</taxon>
        <taxon>Actinopterygii</taxon>
        <taxon>Neopterygii</taxon>
        <taxon>Teleostei</taxon>
        <taxon>Ostariophysi</taxon>
        <taxon>Cypriniformes</taxon>
        <taxon>Cyprinidae</taxon>
        <taxon>Cyprininae</taxon>
        <taxon>Cyprinus</taxon>
    </lineage>
</organism>
<dbReference type="PANTHER" id="PTHR36542:SF2">
    <property type="entry name" value="GIG2-LIKE PROTEIN DRED-RELATED"/>
    <property type="match status" value="1"/>
</dbReference>
<evidence type="ECO:0000313" key="4">
    <source>
        <dbReference type="Proteomes" id="UP000694700"/>
    </source>
</evidence>
<evidence type="ECO:0000313" key="3">
    <source>
        <dbReference type="Ensembl" id="ENSCCRP00015037092.1"/>
    </source>
</evidence>
<evidence type="ECO:0000256" key="1">
    <source>
        <dbReference type="ARBA" id="ARBA00024347"/>
    </source>
</evidence>
<name>A0A8C1UH82_CYPCA</name>
<dbReference type="Gene3D" id="3.90.175.10">
    <property type="entry name" value="Diphtheria Toxin, domain 1"/>
    <property type="match status" value="1"/>
</dbReference>
<proteinExistence type="inferred from homology"/>
<dbReference type="SUPFAM" id="SSF56399">
    <property type="entry name" value="ADP-ribosylation"/>
    <property type="match status" value="1"/>
</dbReference>
<dbReference type="Ensembl" id="ENSCCRT00015038372.1">
    <property type="protein sequence ID" value="ENSCCRP00015037092.1"/>
    <property type="gene ID" value="ENSCCRG00015015451.1"/>
</dbReference>
<evidence type="ECO:0000259" key="2">
    <source>
        <dbReference type="Pfam" id="PF00644"/>
    </source>
</evidence>
<dbReference type="Proteomes" id="UP000694700">
    <property type="component" value="Unplaced"/>
</dbReference>
<dbReference type="AlphaFoldDB" id="A0A8C1UH82"/>
<comment type="similarity">
    <text evidence="1">Belongs to the ARTD/PARP family.</text>
</comment>
<reference evidence="3" key="1">
    <citation type="submission" date="2025-08" db="UniProtKB">
        <authorList>
            <consortium name="Ensembl"/>
        </authorList>
    </citation>
    <scope>IDENTIFICATION</scope>
</reference>
<dbReference type="GO" id="GO:0003950">
    <property type="term" value="F:NAD+ poly-ADP-ribosyltransferase activity"/>
    <property type="evidence" value="ECO:0007669"/>
    <property type="project" value="InterPro"/>
</dbReference>
<sequence>LWSEALVTVHAMGDYKYPGWRTYIIYHGTTMKNALRIQREGFRCSYDGMLGPGVYPSRDKEKASHYPKYVNGQHLAIIIVRVRVGKVKRIDYQGHPLQKTLYQHGMVSSEMEEDCVYEPWQSKVFQWCPKFECDENSVQL</sequence>
<dbReference type="InterPro" id="IPR012317">
    <property type="entry name" value="Poly(ADP-ribose)pol_cat_dom"/>
</dbReference>